<name>A0AA39CQV7_9EURO</name>
<gene>
    <name evidence="3" type="ORF">H2200_000983</name>
</gene>
<dbReference type="InterPro" id="IPR011008">
    <property type="entry name" value="Dimeric_a/b-barrel"/>
</dbReference>
<dbReference type="Pfam" id="PF07876">
    <property type="entry name" value="Dabb"/>
    <property type="match status" value="1"/>
</dbReference>
<proteinExistence type="predicted"/>
<dbReference type="Gene3D" id="3.30.70.100">
    <property type="match status" value="1"/>
</dbReference>
<dbReference type="InterPro" id="IPR013097">
    <property type="entry name" value="Dabb"/>
</dbReference>
<dbReference type="SMART" id="SM00886">
    <property type="entry name" value="Dabb"/>
    <property type="match status" value="1"/>
</dbReference>
<protein>
    <recommendedName>
        <fullName evidence="2">Stress-response A/B barrel domain-containing protein</fullName>
    </recommendedName>
</protein>
<feature type="region of interest" description="Disordered" evidence="1">
    <location>
        <begin position="1"/>
        <end position="20"/>
    </location>
</feature>
<evidence type="ECO:0000256" key="1">
    <source>
        <dbReference type="SAM" id="MobiDB-lite"/>
    </source>
</evidence>
<dbReference type="PROSITE" id="PS51502">
    <property type="entry name" value="S_R_A_B_BARREL"/>
    <property type="match status" value="1"/>
</dbReference>
<dbReference type="EMBL" id="JAPDRK010000001">
    <property type="protein sequence ID" value="KAJ9617262.1"/>
    <property type="molecule type" value="Genomic_DNA"/>
</dbReference>
<reference evidence="3" key="1">
    <citation type="submission" date="2022-10" db="EMBL/GenBank/DDBJ databases">
        <title>Culturing micro-colonial fungi from biological soil crusts in the Mojave desert and describing Neophaeococcomyces mojavensis, and introducing the new genera and species Taxawa tesnikishii.</title>
        <authorList>
            <person name="Kurbessoian T."/>
            <person name="Stajich J.E."/>
        </authorList>
    </citation>
    <scope>NUCLEOTIDE SEQUENCE</scope>
    <source>
        <strain evidence="3">TK_41</strain>
    </source>
</reference>
<dbReference type="SUPFAM" id="SSF54909">
    <property type="entry name" value="Dimeric alpha+beta barrel"/>
    <property type="match status" value="1"/>
</dbReference>
<feature type="domain" description="Stress-response A/B barrel" evidence="2">
    <location>
        <begin position="24"/>
        <end position="127"/>
    </location>
</feature>
<keyword evidence="4" id="KW-1185">Reference proteome</keyword>
<comment type="caution">
    <text evidence="3">The sequence shown here is derived from an EMBL/GenBank/DDBJ whole genome shotgun (WGS) entry which is preliminary data.</text>
</comment>
<accession>A0AA39CQV7</accession>
<evidence type="ECO:0000313" key="3">
    <source>
        <dbReference type="EMBL" id="KAJ9617262.1"/>
    </source>
</evidence>
<dbReference type="AlphaFoldDB" id="A0AA39CQV7"/>
<dbReference type="Proteomes" id="UP001172673">
    <property type="component" value="Unassembled WGS sequence"/>
</dbReference>
<evidence type="ECO:0000313" key="4">
    <source>
        <dbReference type="Proteomes" id="UP001172673"/>
    </source>
</evidence>
<sequence>MGSLGSLPTPELEAEPPSPGRPSIFHIVHFRFYSHISPAERAKKSRDFVSLQSQCLHPKSRKPYIKSFTGGTDISIENLQRGYHTAFMLEFECEEDRNWYVNEDPVHRRFGVECLTGFVEEVMVIDFRRGEF</sequence>
<evidence type="ECO:0000259" key="2">
    <source>
        <dbReference type="PROSITE" id="PS51502"/>
    </source>
</evidence>
<organism evidence="3 4">
    <name type="scientific">Cladophialophora chaetospira</name>
    <dbReference type="NCBI Taxonomy" id="386627"/>
    <lineage>
        <taxon>Eukaryota</taxon>
        <taxon>Fungi</taxon>
        <taxon>Dikarya</taxon>
        <taxon>Ascomycota</taxon>
        <taxon>Pezizomycotina</taxon>
        <taxon>Eurotiomycetes</taxon>
        <taxon>Chaetothyriomycetidae</taxon>
        <taxon>Chaetothyriales</taxon>
        <taxon>Herpotrichiellaceae</taxon>
        <taxon>Cladophialophora</taxon>
    </lineage>
</organism>